<dbReference type="PANTHER" id="PTHR10869:SF229">
    <property type="entry name" value="PROLYL 4-HYDROXYLASE ALPHA SUBUNIT DOMAIN-CONTAINING PROTEIN"/>
    <property type="match status" value="1"/>
</dbReference>
<dbReference type="EMBL" id="OU594955">
    <property type="protein sequence ID" value="CAG9281325.1"/>
    <property type="molecule type" value="Genomic_DNA"/>
</dbReference>
<feature type="non-terminal residue" evidence="7">
    <location>
        <position position="188"/>
    </location>
</feature>
<dbReference type="Pfam" id="PF13640">
    <property type="entry name" value="2OG-FeII_Oxy_3"/>
    <property type="match status" value="1"/>
</dbReference>
<dbReference type="AlphaFoldDB" id="A0A8J9TA93"/>
<evidence type="ECO:0000259" key="6">
    <source>
        <dbReference type="PROSITE" id="PS51471"/>
    </source>
</evidence>
<dbReference type="GO" id="GO:0004656">
    <property type="term" value="F:procollagen-proline 4-dioxygenase activity"/>
    <property type="evidence" value="ECO:0007669"/>
    <property type="project" value="TreeGrafter"/>
</dbReference>
<dbReference type="Gene3D" id="2.60.120.620">
    <property type="entry name" value="q2cbj1_9rhob like domain"/>
    <property type="match status" value="1"/>
</dbReference>
<proteinExistence type="predicted"/>
<dbReference type="GO" id="GO:0005783">
    <property type="term" value="C:endoplasmic reticulum"/>
    <property type="evidence" value="ECO:0007669"/>
    <property type="project" value="TreeGrafter"/>
</dbReference>
<reference evidence="7" key="1">
    <citation type="submission" date="2022-02" db="EMBL/GenBank/DDBJ databases">
        <authorList>
            <person name="Giguere J D."/>
        </authorList>
    </citation>
    <scope>NUCLEOTIDE SEQUENCE</scope>
    <source>
        <strain evidence="7">CCAP 1055/1</strain>
    </source>
</reference>
<evidence type="ECO:0000256" key="5">
    <source>
        <dbReference type="ARBA" id="ARBA00023004"/>
    </source>
</evidence>
<organism evidence="7">
    <name type="scientific">Phaeodactylum tricornutum</name>
    <name type="common">Diatom</name>
    <dbReference type="NCBI Taxonomy" id="2850"/>
    <lineage>
        <taxon>Eukaryota</taxon>
        <taxon>Sar</taxon>
        <taxon>Stramenopiles</taxon>
        <taxon>Ochrophyta</taxon>
        <taxon>Bacillariophyta</taxon>
        <taxon>Bacillariophyceae</taxon>
        <taxon>Bacillariophycidae</taxon>
        <taxon>Naviculales</taxon>
        <taxon>Phaeodactylaceae</taxon>
        <taxon>Phaeodactylum</taxon>
    </lineage>
</organism>
<feature type="non-terminal residue" evidence="7">
    <location>
        <position position="1"/>
    </location>
</feature>
<protein>
    <recommendedName>
        <fullName evidence="6">Fe2OG dioxygenase domain-containing protein</fullName>
    </recommendedName>
</protein>
<dbReference type="GO" id="GO:0005506">
    <property type="term" value="F:iron ion binding"/>
    <property type="evidence" value="ECO:0007669"/>
    <property type="project" value="InterPro"/>
</dbReference>
<sequence>VLNTSPPMFAVDNFLTPLECEFLIHMAQDSFGPAPVVGKGAGEVSPSRTSSTCYLSREDLPDLMRKVSSLTGKPIEHCELPQVGRYFPSQQYLQHYDAFDLGTEDGLRFAANGGQRTITVLLYLNDVARGGATRFPALNLDVQPRQGMALVFFPATIDGMLDRMALHAAMPAVDTKYVSQVWIRQGHY</sequence>
<dbReference type="Proteomes" id="UP000836788">
    <property type="component" value="Chromosome 14"/>
</dbReference>
<dbReference type="SMART" id="SM00702">
    <property type="entry name" value="P4Hc"/>
    <property type="match status" value="1"/>
</dbReference>
<gene>
    <name evidence="7" type="ORF">PTTT1_LOCUS16111</name>
</gene>
<dbReference type="InterPro" id="IPR006620">
    <property type="entry name" value="Pro_4_hyd_alph"/>
</dbReference>
<dbReference type="PANTHER" id="PTHR10869">
    <property type="entry name" value="PROLYL 4-HYDROXYLASE ALPHA SUBUNIT"/>
    <property type="match status" value="1"/>
</dbReference>
<keyword evidence="3" id="KW-0223">Dioxygenase</keyword>
<evidence type="ECO:0000256" key="4">
    <source>
        <dbReference type="ARBA" id="ARBA00023002"/>
    </source>
</evidence>
<evidence type="ECO:0000256" key="2">
    <source>
        <dbReference type="ARBA" id="ARBA00022723"/>
    </source>
</evidence>
<feature type="domain" description="Fe2OG dioxygenase" evidence="6">
    <location>
        <begin position="74"/>
        <end position="185"/>
    </location>
</feature>
<dbReference type="InterPro" id="IPR045054">
    <property type="entry name" value="P4HA-like"/>
</dbReference>
<dbReference type="GO" id="GO:0031418">
    <property type="term" value="F:L-ascorbic acid binding"/>
    <property type="evidence" value="ECO:0007669"/>
    <property type="project" value="InterPro"/>
</dbReference>
<dbReference type="InterPro" id="IPR044862">
    <property type="entry name" value="Pro_4_hyd_alph_FE2OG_OXY"/>
</dbReference>
<keyword evidence="2" id="KW-0479">Metal-binding</keyword>
<keyword evidence="4" id="KW-0560">Oxidoreductase</keyword>
<comment type="cofactor">
    <cofactor evidence="1">
        <name>L-ascorbate</name>
        <dbReference type="ChEBI" id="CHEBI:38290"/>
    </cofactor>
</comment>
<accession>A0A8J9TA93</accession>
<dbReference type="InterPro" id="IPR005123">
    <property type="entry name" value="Oxoglu/Fe-dep_dioxygenase_dom"/>
</dbReference>
<evidence type="ECO:0000313" key="7">
    <source>
        <dbReference type="EMBL" id="CAG9281325.1"/>
    </source>
</evidence>
<keyword evidence="5" id="KW-0408">Iron</keyword>
<evidence type="ECO:0000256" key="1">
    <source>
        <dbReference type="ARBA" id="ARBA00001961"/>
    </source>
</evidence>
<dbReference type="PROSITE" id="PS51471">
    <property type="entry name" value="FE2OG_OXY"/>
    <property type="match status" value="1"/>
</dbReference>
<evidence type="ECO:0000256" key="3">
    <source>
        <dbReference type="ARBA" id="ARBA00022964"/>
    </source>
</evidence>
<name>A0A8J9TA93_PHATR</name>